<reference evidence="2 3" key="1">
    <citation type="submission" date="2019-04" db="EMBL/GenBank/DDBJ databases">
        <title>Comparative genomics and transcriptomics to analyze fruiting body development in filamentous ascomycetes.</title>
        <authorList>
            <consortium name="DOE Joint Genome Institute"/>
            <person name="Lutkenhaus R."/>
            <person name="Traeger S."/>
            <person name="Breuer J."/>
            <person name="Kuo A."/>
            <person name="Lipzen A."/>
            <person name="Pangilinan J."/>
            <person name="Dilworth D."/>
            <person name="Sandor L."/>
            <person name="Poggeler S."/>
            <person name="Barry K."/>
            <person name="Grigoriev I.V."/>
            <person name="Nowrousian M."/>
        </authorList>
    </citation>
    <scope>NUCLEOTIDE SEQUENCE [LARGE SCALE GENOMIC DNA]</scope>
    <source>
        <strain evidence="2 3">CBS 389.68</strain>
    </source>
</reference>
<keyword evidence="3" id="KW-1185">Reference proteome</keyword>
<feature type="transmembrane region" description="Helical" evidence="1">
    <location>
        <begin position="12"/>
        <end position="34"/>
    </location>
</feature>
<keyword evidence="1" id="KW-1133">Transmembrane helix</keyword>
<dbReference type="Proteomes" id="UP000298138">
    <property type="component" value="Unassembled WGS sequence"/>
</dbReference>
<organism evidence="2 3">
    <name type="scientific">Ascodesmis nigricans</name>
    <dbReference type="NCBI Taxonomy" id="341454"/>
    <lineage>
        <taxon>Eukaryota</taxon>
        <taxon>Fungi</taxon>
        <taxon>Dikarya</taxon>
        <taxon>Ascomycota</taxon>
        <taxon>Pezizomycotina</taxon>
        <taxon>Pezizomycetes</taxon>
        <taxon>Pezizales</taxon>
        <taxon>Ascodesmidaceae</taxon>
        <taxon>Ascodesmis</taxon>
    </lineage>
</organism>
<proteinExistence type="predicted"/>
<sequence length="95" mass="10808">MAMDHTGSGASLILMMFLHLVTHNGIQSCFNLVYQRYLRSIQPQRSFETSKKLYIPDYLTDHPVLCRPGENCGTKRRTKSTRAVYCVTLDLPASL</sequence>
<dbReference type="InParanoid" id="A0A4S2N6Z5"/>
<gene>
    <name evidence="2" type="ORF">EX30DRAFT_13298</name>
</gene>
<keyword evidence="1" id="KW-0472">Membrane</keyword>
<evidence type="ECO:0000313" key="2">
    <source>
        <dbReference type="EMBL" id="TGZ84946.1"/>
    </source>
</evidence>
<accession>A0A4S2N6Z5</accession>
<evidence type="ECO:0000256" key="1">
    <source>
        <dbReference type="SAM" id="Phobius"/>
    </source>
</evidence>
<name>A0A4S2N6Z5_9PEZI</name>
<keyword evidence="1" id="KW-0812">Transmembrane</keyword>
<dbReference type="AlphaFoldDB" id="A0A4S2N6Z5"/>
<dbReference type="EMBL" id="ML220112">
    <property type="protein sequence ID" value="TGZ84946.1"/>
    <property type="molecule type" value="Genomic_DNA"/>
</dbReference>
<protein>
    <submittedName>
        <fullName evidence="2">Uncharacterized protein</fullName>
    </submittedName>
</protein>
<evidence type="ECO:0000313" key="3">
    <source>
        <dbReference type="Proteomes" id="UP000298138"/>
    </source>
</evidence>